<keyword evidence="3" id="KW-0731">Sigma factor</keyword>
<dbReference type="RefSeq" id="WP_066411430.1">
    <property type="nucleotide sequence ID" value="NZ_CP018866.1"/>
</dbReference>
<dbReference type="InterPro" id="IPR007627">
    <property type="entry name" value="RNA_pol_sigma70_r2"/>
</dbReference>
<keyword evidence="9" id="KW-1185">Reference proteome</keyword>
<evidence type="ECO:0008006" key="10">
    <source>
        <dbReference type="Google" id="ProtNLM"/>
    </source>
</evidence>
<evidence type="ECO:0000259" key="7">
    <source>
        <dbReference type="Pfam" id="PF08281"/>
    </source>
</evidence>
<dbReference type="InterPro" id="IPR014284">
    <property type="entry name" value="RNA_pol_sigma-70_dom"/>
</dbReference>
<dbReference type="InterPro" id="IPR013324">
    <property type="entry name" value="RNA_pol_sigma_r3/r4-like"/>
</dbReference>
<dbReference type="Gene3D" id="1.10.10.10">
    <property type="entry name" value="Winged helix-like DNA-binding domain superfamily/Winged helix DNA-binding domain"/>
    <property type="match status" value="1"/>
</dbReference>
<comment type="similarity">
    <text evidence="1">Belongs to the sigma-70 factor family. ECF subfamily.</text>
</comment>
<dbReference type="InterPro" id="IPR013325">
    <property type="entry name" value="RNA_pol_sigma_r2"/>
</dbReference>
<dbReference type="InterPro" id="IPR036388">
    <property type="entry name" value="WH-like_DNA-bd_sf"/>
</dbReference>
<dbReference type="SUPFAM" id="SSF88659">
    <property type="entry name" value="Sigma3 and sigma4 domains of RNA polymerase sigma factors"/>
    <property type="match status" value="1"/>
</dbReference>
<evidence type="ECO:0000256" key="3">
    <source>
        <dbReference type="ARBA" id="ARBA00023082"/>
    </source>
</evidence>
<dbReference type="Pfam" id="PF04542">
    <property type="entry name" value="Sigma70_r2"/>
    <property type="match status" value="1"/>
</dbReference>
<proteinExistence type="inferred from homology"/>
<dbReference type="GO" id="GO:0003677">
    <property type="term" value="F:DNA binding"/>
    <property type="evidence" value="ECO:0007669"/>
    <property type="project" value="UniProtKB-KW"/>
</dbReference>
<protein>
    <recommendedName>
        <fullName evidence="10">RNA polymerase subunit sigma</fullName>
    </recommendedName>
</protein>
<dbReference type="InterPro" id="IPR014296">
    <property type="entry name" value="RNA_pol_sigma-M_bacilli"/>
</dbReference>
<dbReference type="Gene3D" id="1.10.1740.10">
    <property type="match status" value="1"/>
</dbReference>
<name>A0A223KPI8_9BACI</name>
<dbReference type="CDD" id="cd06171">
    <property type="entry name" value="Sigma70_r4"/>
    <property type="match status" value="1"/>
</dbReference>
<evidence type="ECO:0000256" key="1">
    <source>
        <dbReference type="ARBA" id="ARBA00010641"/>
    </source>
</evidence>
<dbReference type="NCBIfam" id="NF009193">
    <property type="entry name" value="PRK12541.1"/>
    <property type="match status" value="1"/>
</dbReference>
<evidence type="ECO:0000259" key="6">
    <source>
        <dbReference type="Pfam" id="PF04542"/>
    </source>
</evidence>
<dbReference type="STRING" id="1314751.GCA_001591425_00419"/>
<keyword evidence="5" id="KW-0804">Transcription</keyword>
<organism evidence="8 9">
    <name type="scientific">Sutcliffiella cohnii</name>
    <dbReference type="NCBI Taxonomy" id="33932"/>
    <lineage>
        <taxon>Bacteria</taxon>
        <taxon>Bacillati</taxon>
        <taxon>Bacillota</taxon>
        <taxon>Bacilli</taxon>
        <taxon>Bacillales</taxon>
        <taxon>Bacillaceae</taxon>
        <taxon>Sutcliffiella</taxon>
    </lineage>
</organism>
<feature type="domain" description="RNA polymerase sigma factor 70 region 4 type 2" evidence="7">
    <location>
        <begin position="113"/>
        <end position="161"/>
    </location>
</feature>
<reference evidence="8 9" key="1">
    <citation type="submission" date="2016-12" db="EMBL/GenBank/DDBJ databases">
        <title>The whole genome sequencing and assembly of Bacillus cohnii DSM 6307T strain.</title>
        <authorList>
            <person name="Lee Y.-J."/>
            <person name="Yi H."/>
            <person name="Bahn Y.-S."/>
            <person name="Kim J.F."/>
            <person name="Lee D.-W."/>
        </authorList>
    </citation>
    <scope>NUCLEOTIDE SEQUENCE [LARGE SCALE GENOMIC DNA]</scope>
    <source>
        <strain evidence="8 9">DSM 6307</strain>
    </source>
</reference>
<evidence type="ECO:0000313" key="8">
    <source>
        <dbReference type="EMBL" id="AST91243.1"/>
    </source>
</evidence>
<dbReference type="Pfam" id="PF08281">
    <property type="entry name" value="Sigma70_r4_2"/>
    <property type="match status" value="1"/>
</dbReference>
<accession>A0A223KPI8</accession>
<dbReference type="GO" id="GO:0016987">
    <property type="term" value="F:sigma factor activity"/>
    <property type="evidence" value="ECO:0007669"/>
    <property type="project" value="UniProtKB-KW"/>
</dbReference>
<feature type="domain" description="RNA polymerase sigma-70 region 2" evidence="6">
    <location>
        <begin position="11"/>
        <end position="76"/>
    </location>
</feature>
<evidence type="ECO:0000256" key="5">
    <source>
        <dbReference type="ARBA" id="ARBA00023163"/>
    </source>
</evidence>
<dbReference type="PANTHER" id="PTHR43133:SF52">
    <property type="entry name" value="ECF RNA POLYMERASE SIGMA FACTOR SIGL"/>
    <property type="match status" value="1"/>
</dbReference>
<gene>
    <name evidence="8" type="ORF">BC6307_08110</name>
</gene>
<dbReference type="KEGG" id="bcoh:BC6307_08110"/>
<dbReference type="NCBIfam" id="TIGR02950">
    <property type="entry name" value="SigM_subfam"/>
    <property type="match status" value="1"/>
</dbReference>
<dbReference type="AlphaFoldDB" id="A0A223KPI8"/>
<evidence type="ECO:0000256" key="4">
    <source>
        <dbReference type="ARBA" id="ARBA00023125"/>
    </source>
</evidence>
<dbReference type="GO" id="GO:0006352">
    <property type="term" value="P:DNA-templated transcription initiation"/>
    <property type="evidence" value="ECO:0007669"/>
    <property type="project" value="InterPro"/>
</dbReference>
<dbReference type="SUPFAM" id="SSF88946">
    <property type="entry name" value="Sigma2 domain of RNA polymerase sigma factors"/>
    <property type="match status" value="1"/>
</dbReference>
<dbReference type="InterPro" id="IPR039425">
    <property type="entry name" value="RNA_pol_sigma-70-like"/>
</dbReference>
<keyword evidence="2" id="KW-0805">Transcription regulation</keyword>
<dbReference type="InterPro" id="IPR013249">
    <property type="entry name" value="RNA_pol_sigma70_r4_t2"/>
</dbReference>
<dbReference type="PANTHER" id="PTHR43133">
    <property type="entry name" value="RNA POLYMERASE ECF-TYPE SIGMA FACTO"/>
    <property type="match status" value="1"/>
</dbReference>
<dbReference type="EMBL" id="CP018866">
    <property type="protein sequence ID" value="AST91243.1"/>
    <property type="molecule type" value="Genomic_DNA"/>
</dbReference>
<dbReference type="Proteomes" id="UP000215224">
    <property type="component" value="Chromosome"/>
</dbReference>
<sequence length="169" mass="20303">MGKGVDLEQIYSLYVNDVYRYIFSLCKNKTLTEDVVQETFYRAYLYVESYKMEKIKPWLFKVAYHTFIDVVRKEKRITYYDDLELLNTDVKGGQGRSAEEEYFVKDSIEQWFQALGTLSVTKRNVVLLRDYYQFSYQEIADIFDMSISKVKVNIYRGRKELEMKMKEIN</sequence>
<evidence type="ECO:0000256" key="2">
    <source>
        <dbReference type="ARBA" id="ARBA00023015"/>
    </source>
</evidence>
<dbReference type="NCBIfam" id="TIGR02937">
    <property type="entry name" value="sigma70-ECF"/>
    <property type="match status" value="1"/>
</dbReference>
<keyword evidence="4" id="KW-0238">DNA-binding</keyword>
<evidence type="ECO:0000313" key="9">
    <source>
        <dbReference type="Proteomes" id="UP000215224"/>
    </source>
</evidence>